<evidence type="ECO:0000259" key="9">
    <source>
        <dbReference type="PROSITE" id="PS51471"/>
    </source>
</evidence>
<protein>
    <submittedName>
        <fullName evidence="10">Alpha-ketoglutarate-dependent dioxygenase AlkB</fullName>
    </submittedName>
</protein>
<evidence type="ECO:0000256" key="2">
    <source>
        <dbReference type="ARBA" id="ARBA00022723"/>
    </source>
</evidence>
<dbReference type="GO" id="GO:0046872">
    <property type="term" value="F:metal ion binding"/>
    <property type="evidence" value="ECO:0007669"/>
    <property type="project" value="UniProtKB-KW"/>
</dbReference>
<dbReference type="InterPro" id="IPR005123">
    <property type="entry name" value="Oxoglu/Fe-dep_dioxygenase_dom"/>
</dbReference>
<dbReference type="AlphaFoldDB" id="A0AA97ARW2"/>
<dbReference type="Pfam" id="PF13532">
    <property type="entry name" value="2OG-FeII_Oxy_2"/>
    <property type="match status" value="1"/>
</dbReference>
<dbReference type="SUPFAM" id="SSF51197">
    <property type="entry name" value="Clavaminate synthase-like"/>
    <property type="match status" value="1"/>
</dbReference>
<keyword evidence="4" id="KW-0460">Magnesium</keyword>
<dbReference type="GO" id="GO:0140097">
    <property type="term" value="F:catalytic activity, acting on DNA"/>
    <property type="evidence" value="ECO:0007669"/>
    <property type="project" value="UniProtKB-ARBA"/>
</dbReference>
<dbReference type="PANTHER" id="PTHR31212">
    <property type="entry name" value="ALPHA-KETOGLUTARATE-DEPENDENT DIOXYGENASE ALKB HOMOLOG 3"/>
    <property type="match status" value="1"/>
</dbReference>
<reference evidence="10" key="1">
    <citation type="submission" date="2020-05" db="EMBL/GenBank/DDBJ databases">
        <authorList>
            <person name="Zhu T."/>
            <person name="Keshari N."/>
            <person name="Lu X."/>
        </authorList>
    </citation>
    <scope>NUCLEOTIDE SEQUENCE</scope>
    <source>
        <strain evidence="10">NK1-12</strain>
    </source>
</reference>
<accession>A0AA97ARW2</accession>
<evidence type="ECO:0000256" key="1">
    <source>
        <dbReference type="ARBA" id="ARBA00001954"/>
    </source>
</evidence>
<keyword evidence="2" id="KW-0479">Metal-binding</keyword>
<keyword evidence="8" id="KW-0234">DNA repair</keyword>
<comment type="cofactor">
    <cofactor evidence="1">
        <name>Fe(2+)</name>
        <dbReference type="ChEBI" id="CHEBI:29033"/>
    </cofactor>
</comment>
<dbReference type="GO" id="GO:0016787">
    <property type="term" value="F:hydrolase activity"/>
    <property type="evidence" value="ECO:0007669"/>
    <property type="project" value="UniProtKB-ARBA"/>
</dbReference>
<gene>
    <name evidence="10" type="ORF">HJG54_26325</name>
</gene>
<sequence>MTSRNFIYDQLSLWQNLAPNNSTNNSTLDSFEAESVFPVAVLPSDGEVLLYKNFFTAAESQIFLAKLFAEISWQQDAMQIFGKSVALPRLTAWYGDAGKSYTYSGLEQHSKPWTPTIEAIKTRVEAVAQTRFNGVLLNLYRNGQDSVAWHSDDEPELGPNPVIGSVSFGGTRRFCFKHRQTQQKVEILLTHGSFLLMRGETQHYWLHQVPKTQQPVEPRINLTFRVIFESSNSQYGKSTGVRWDF</sequence>
<keyword evidence="5 10" id="KW-0223">Dioxygenase</keyword>
<evidence type="ECO:0000256" key="6">
    <source>
        <dbReference type="ARBA" id="ARBA00023002"/>
    </source>
</evidence>
<proteinExistence type="predicted"/>
<dbReference type="InterPro" id="IPR037151">
    <property type="entry name" value="AlkB-like_sf"/>
</dbReference>
<dbReference type="EMBL" id="CP053586">
    <property type="protein sequence ID" value="WNZ25998.1"/>
    <property type="molecule type" value="Genomic_DNA"/>
</dbReference>
<dbReference type="Gene3D" id="2.60.120.590">
    <property type="entry name" value="Alpha-ketoglutarate-dependent dioxygenase AlkB-like"/>
    <property type="match status" value="1"/>
</dbReference>
<dbReference type="FunFam" id="2.60.120.590:FF:000004">
    <property type="entry name" value="DNA oxidative demethylase ALKBH2"/>
    <property type="match status" value="1"/>
</dbReference>
<dbReference type="InterPro" id="IPR027450">
    <property type="entry name" value="AlkB-like"/>
</dbReference>
<evidence type="ECO:0000256" key="3">
    <source>
        <dbReference type="ARBA" id="ARBA00022763"/>
    </source>
</evidence>
<dbReference type="PROSITE" id="PS51471">
    <property type="entry name" value="FE2OG_OXY"/>
    <property type="match status" value="1"/>
</dbReference>
<dbReference type="InterPro" id="IPR032854">
    <property type="entry name" value="ALKBH3"/>
</dbReference>
<evidence type="ECO:0000256" key="8">
    <source>
        <dbReference type="ARBA" id="ARBA00023204"/>
    </source>
</evidence>
<keyword evidence="7" id="KW-0408">Iron</keyword>
<name>A0AA97ARW2_9CYAN</name>
<dbReference type="GO" id="GO:0016705">
    <property type="term" value="F:oxidoreductase activity, acting on paired donors, with incorporation or reduction of molecular oxygen"/>
    <property type="evidence" value="ECO:0007669"/>
    <property type="project" value="UniProtKB-ARBA"/>
</dbReference>
<keyword evidence="6" id="KW-0560">Oxidoreductase</keyword>
<feature type="domain" description="Fe2OG dioxygenase" evidence="9">
    <location>
        <begin position="131"/>
        <end position="228"/>
    </location>
</feature>
<dbReference type="RefSeq" id="WP_316432189.1">
    <property type="nucleotide sequence ID" value="NZ_CP053586.1"/>
</dbReference>
<evidence type="ECO:0000256" key="5">
    <source>
        <dbReference type="ARBA" id="ARBA00022964"/>
    </source>
</evidence>
<evidence type="ECO:0000256" key="7">
    <source>
        <dbReference type="ARBA" id="ARBA00023004"/>
    </source>
</evidence>
<keyword evidence="3" id="KW-0227">DNA damage</keyword>
<dbReference type="PANTHER" id="PTHR31212:SF4">
    <property type="entry name" value="ALPHA-KETOGLUTARATE-DEPENDENT DIOXYGENASE ALKB HOMOLOG 3"/>
    <property type="match status" value="1"/>
</dbReference>
<organism evidence="10">
    <name type="scientific">Leptolyngbya sp. NK1-12</name>
    <dbReference type="NCBI Taxonomy" id="2547451"/>
    <lineage>
        <taxon>Bacteria</taxon>
        <taxon>Bacillati</taxon>
        <taxon>Cyanobacteriota</taxon>
        <taxon>Cyanophyceae</taxon>
        <taxon>Leptolyngbyales</taxon>
        <taxon>Leptolyngbyaceae</taxon>
        <taxon>Leptolyngbya group</taxon>
        <taxon>Leptolyngbya</taxon>
    </lineage>
</organism>
<evidence type="ECO:0000313" key="10">
    <source>
        <dbReference type="EMBL" id="WNZ25998.1"/>
    </source>
</evidence>
<dbReference type="GO" id="GO:0051213">
    <property type="term" value="F:dioxygenase activity"/>
    <property type="evidence" value="ECO:0007669"/>
    <property type="project" value="UniProtKB-KW"/>
</dbReference>
<evidence type="ECO:0000256" key="4">
    <source>
        <dbReference type="ARBA" id="ARBA00022842"/>
    </source>
</evidence>
<dbReference type="GO" id="GO:0006307">
    <property type="term" value="P:DNA alkylation repair"/>
    <property type="evidence" value="ECO:0007669"/>
    <property type="project" value="InterPro"/>
</dbReference>
<dbReference type="GO" id="GO:0032451">
    <property type="term" value="F:demethylase activity"/>
    <property type="evidence" value="ECO:0007669"/>
    <property type="project" value="UniProtKB-ARBA"/>
</dbReference>